<gene>
    <name evidence="1" type="ORF">Sipo8835_39505</name>
</gene>
<dbReference type="EMBL" id="SPAZ01000317">
    <property type="protein sequence ID" value="TQE19513.1"/>
    <property type="molecule type" value="Genomic_DNA"/>
</dbReference>
<evidence type="ECO:0000313" key="1">
    <source>
        <dbReference type="EMBL" id="TQE19513.1"/>
    </source>
</evidence>
<name>A0AAE9AW62_9ACTN</name>
<evidence type="ECO:0000313" key="2">
    <source>
        <dbReference type="Proteomes" id="UP000318720"/>
    </source>
</evidence>
<proteinExistence type="predicted"/>
<protein>
    <submittedName>
        <fullName evidence="1">Uncharacterized protein</fullName>
    </submittedName>
</protein>
<dbReference type="AlphaFoldDB" id="A0AAE9AW62"/>
<dbReference type="Proteomes" id="UP000318720">
    <property type="component" value="Unassembled WGS sequence"/>
</dbReference>
<dbReference type="RefSeq" id="WP_009317683.1">
    <property type="nucleotide sequence ID" value="NZ_JARAVA010000400.1"/>
</dbReference>
<sequence>MPGERLDAGWVRSWWEQADAALTKLMQSFLPTHGFPPGHNAVMLATDDSHQSTDALVDLTPIPLRPDH</sequence>
<reference evidence="1 2" key="1">
    <citation type="submission" date="2019-03" db="EMBL/GenBank/DDBJ databases">
        <title>Comparative genomic analyses of the sweetpotato soil rot pathogen, Streptomyces ipomoeae.</title>
        <authorList>
            <person name="Ruschel Soares N."/>
            <person name="Badger J.H."/>
            <person name="Huguet-Tapia J.C."/>
            <person name="Clark C.A."/>
            <person name="Pettis G.S."/>
        </authorList>
    </citation>
    <scope>NUCLEOTIDE SEQUENCE [LARGE SCALE GENOMIC DNA]</scope>
    <source>
        <strain evidence="1 2">88-35</strain>
    </source>
</reference>
<comment type="caution">
    <text evidence="1">The sequence shown here is derived from an EMBL/GenBank/DDBJ whole genome shotgun (WGS) entry which is preliminary data.</text>
</comment>
<organism evidence="1 2">
    <name type="scientific">Streptomyces ipomoeae</name>
    <dbReference type="NCBI Taxonomy" id="103232"/>
    <lineage>
        <taxon>Bacteria</taxon>
        <taxon>Bacillati</taxon>
        <taxon>Actinomycetota</taxon>
        <taxon>Actinomycetes</taxon>
        <taxon>Kitasatosporales</taxon>
        <taxon>Streptomycetaceae</taxon>
        <taxon>Streptomyces</taxon>
    </lineage>
</organism>
<accession>A0AAE9AW62</accession>